<dbReference type="EMBL" id="MU274904">
    <property type="protein sequence ID" value="KAI0091998.1"/>
    <property type="molecule type" value="Genomic_DNA"/>
</dbReference>
<proteinExistence type="predicted"/>
<keyword evidence="2" id="KW-1185">Reference proteome</keyword>
<sequence length="235" mass="25739">MSALLPPDAVHKLKDTLGSVFVGFTLSTALWGVSILQVWLYFRNYPKDSSILKGLVGALWSIDSASTAFMAHTIYTYTVLNVTNPALDVSIPWSTVAQYAAVIWQVSKMTILTCIILLLAIVSFGTGLVTVIRLAIAPTIATTSEPTVLIVGSITQATGAACDILITASLIYFFRAKRNSFKRTGRILEQLITYAITRGTLTTLCQIFFLILLQKIPYKDAAFYSVFLQLVGKRT</sequence>
<reference evidence="1" key="1">
    <citation type="journal article" date="2021" name="Environ. Microbiol.">
        <title>Gene family expansions and transcriptome signatures uncover fungal adaptations to wood decay.</title>
        <authorList>
            <person name="Hage H."/>
            <person name="Miyauchi S."/>
            <person name="Viragh M."/>
            <person name="Drula E."/>
            <person name="Min B."/>
            <person name="Chaduli D."/>
            <person name="Navarro D."/>
            <person name="Favel A."/>
            <person name="Norest M."/>
            <person name="Lesage-Meessen L."/>
            <person name="Balint B."/>
            <person name="Merenyi Z."/>
            <person name="de Eugenio L."/>
            <person name="Morin E."/>
            <person name="Martinez A.T."/>
            <person name="Baldrian P."/>
            <person name="Stursova M."/>
            <person name="Martinez M.J."/>
            <person name="Novotny C."/>
            <person name="Magnuson J.K."/>
            <person name="Spatafora J.W."/>
            <person name="Maurice S."/>
            <person name="Pangilinan J."/>
            <person name="Andreopoulos W."/>
            <person name="LaButti K."/>
            <person name="Hundley H."/>
            <person name="Na H."/>
            <person name="Kuo A."/>
            <person name="Barry K."/>
            <person name="Lipzen A."/>
            <person name="Henrissat B."/>
            <person name="Riley R."/>
            <person name="Ahrendt S."/>
            <person name="Nagy L.G."/>
            <person name="Grigoriev I.V."/>
            <person name="Martin F."/>
            <person name="Rosso M.N."/>
        </authorList>
    </citation>
    <scope>NUCLEOTIDE SEQUENCE</scope>
    <source>
        <strain evidence="1">CBS 384.51</strain>
    </source>
</reference>
<dbReference type="Proteomes" id="UP001055072">
    <property type="component" value="Unassembled WGS sequence"/>
</dbReference>
<evidence type="ECO:0000313" key="1">
    <source>
        <dbReference type="EMBL" id="KAI0091998.1"/>
    </source>
</evidence>
<evidence type="ECO:0000313" key="2">
    <source>
        <dbReference type="Proteomes" id="UP001055072"/>
    </source>
</evidence>
<organism evidence="1 2">
    <name type="scientific">Irpex rosettiformis</name>
    <dbReference type="NCBI Taxonomy" id="378272"/>
    <lineage>
        <taxon>Eukaryota</taxon>
        <taxon>Fungi</taxon>
        <taxon>Dikarya</taxon>
        <taxon>Basidiomycota</taxon>
        <taxon>Agaricomycotina</taxon>
        <taxon>Agaricomycetes</taxon>
        <taxon>Polyporales</taxon>
        <taxon>Irpicaceae</taxon>
        <taxon>Irpex</taxon>
    </lineage>
</organism>
<protein>
    <submittedName>
        <fullName evidence="1">Uncharacterized protein</fullName>
    </submittedName>
</protein>
<accession>A0ACB8UCF1</accession>
<name>A0ACB8UCF1_9APHY</name>
<gene>
    <name evidence="1" type="ORF">BDY19DRAFT_572934</name>
</gene>
<comment type="caution">
    <text evidence="1">The sequence shown here is derived from an EMBL/GenBank/DDBJ whole genome shotgun (WGS) entry which is preliminary data.</text>
</comment>